<keyword evidence="2" id="KW-1185">Reference proteome</keyword>
<evidence type="ECO:0000313" key="2">
    <source>
        <dbReference type="Proteomes" id="UP001189624"/>
    </source>
</evidence>
<name>A0AA86VQ01_9FABA</name>
<organism evidence="1 2">
    <name type="scientific">Sphenostylis stenocarpa</name>
    <dbReference type="NCBI Taxonomy" id="92480"/>
    <lineage>
        <taxon>Eukaryota</taxon>
        <taxon>Viridiplantae</taxon>
        <taxon>Streptophyta</taxon>
        <taxon>Embryophyta</taxon>
        <taxon>Tracheophyta</taxon>
        <taxon>Spermatophyta</taxon>
        <taxon>Magnoliopsida</taxon>
        <taxon>eudicotyledons</taxon>
        <taxon>Gunneridae</taxon>
        <taxon>Pentapetalae</taxon>
        <taxon>rosids</taxon>
        <taxon>fabids</taxon>
        <taxon>Fabales</taxon>
        <taxon>Fabaceae</taxon>
        <taxon>Papilionoideae</taxon>
        <taxon>50 kb inversion clade</taxon>
        <taxon>NPAAA clade</taxon>
        <taxon>indigoferoid/millettioid clade</taxon>
        <taxon>Phaseoleae</taxon>
        <taxon>Sphenostylis</taxon>
    </lineage>
</organism>
<accession>A0AA86VQ01</accession>
<proteinExistence type="predicted"/>
<evidence type="ECO:0000313" key="1">
    <source>
        <dbReference type="EMBL" id="CAJ1964631.1"/>
    </source>
</evidence>
<protein>
    <submittedName>
        <fullName evidence="1">Uncharacterized protein</fullName>
    </submittedName>
</protein>
<dbReference type="EMBL" id="OY731403">
    <property type="protein sequence ID" value="CAJ1964631.1"/>
    <property type="molecule type" value="Genomic_DNA"/>
</dbReference>
<dbReference type="Gramene" id="rna-AYBTSS11_LOCUS20419">
    <property type="protein sequence ID" value="CAJ1964631.1"/>
    <property type="gene ID" value="gene-AYBTSS11_LOCUS20419"/>
</dbReference>
<dbReference type="AlphaFoldDB" id="A0AA86VQ01"/>
<dbReference type="Proteomes" id="UP001189624">
    <property type="component" value="Chromosome 6"/>
</dbReference>
<gene>
    <name evidence="1" type="ORF">AYBTSS11_LOCUS20419</name>
</gene>
<reference evidence="1" key="1">
    <citation type="submission" date="2023-10" db="EMBL/GenBank/DDBJ databases">
        <authorList>
            <person name="Domelevo Entfellner J.-B."/>
        </authorList>
    </citation>
    <scope>NUCLEOTIDE SEQUENCE</scope>
</reference>
<sequence length="68" mass="7251">MMPDPRLSLNGNPSAKIGGEVMALDLGSLVDFHLCLRHTLLSVLSDLEPISSTRTGAESLWSSVAQQS</sequence>